<feature type="binding site" evidence="10">
    <location>
        <position position="113"/>
    </location>
    <ligand>
        <name>Zn(2+)</name>
        <dbReference type="ChEBI" id="CHEBI:29105"/>
    </ligand>
</feature>
<evidence type="ECO:0000256" key="4">
    <source>
        <dbReference type="ARBA" id="ARBA00022801"/>
    </source>
</evidence>
<dbReference type="InterPro" id="IPR006549">
    <property type="entry name" value="HAD-SF_hydro_IIIA"/>
</dbReference>
<dbReference type="GO" id="GO:0005737">
    <property type="term" value="C:cytoplasm"/>
    <property type="evidence" value="ECO:0007669"/>
    <property type="project" value="UniProtKB-SubCell"/>
</dbReference>
<dbReference type="EC" id="3.1.3.-" evidence="7"/>
<evidence type="ECO:0000256" key="3">
    <source>
        <dbReference type="ARBA" id="ARBA00022723"/>
    </source>
</evidence>
<dbReference type="GO" id="GO:0016791">
    <property type="term" value="F:phosphatase activity"/>
    <property type="evidence" value="ECO:0007669"/>
    <property type="project" value="InterPro"/>
</dbReference>
<evidence type="ECO:0000313" key="11">
    <source>
        <dbReference type="EMBL" id="SAL88895.1"/>
    </source>
</evidence>
<dbReference type="InterPro" id="IPR036412">
    <property type="entry name" value="HAD-like_sf"/>
</dbReference>
<comment type="similarity">
    <text evidence="7">Belongs to the gmhB family.</text>
</comment>
<dbReference type="GO" id="GO:0046872">
    <property type="term" value="F:metal ion binding"/>
    <property type="evidence" value="ECO:0007669"/>
    <property type="project" value="UniProtKB-KW"/>
</dbReference>
<dbReference type="GO" id="GO:0005975">
    <property type="term" value="P:carbohydrate metabolic process"/>
    <property type="evidence" value="ECO:0007669"/>
    <property type="project" value="InterPro"/>
</dbReference>
<feature type="binding site" evidence="10">
    <location>
        <position position="96"/>
    </location>
    <ligand>
        <name>Zn(2+)</name>
        <dbReference type="ChEBI" id="CHEBI:29105"/>
    </ligand>
</feature>
<comment type="caution">
    <text evidence="11">The sequence shown here is derived from an EMBL/GenBank/DDBJ whole genome shotgun (WGS) entry which is preliminary data.</text>
</comment>
<dbReference type="SUPFAM" id="SSF56784">
    <property type="entry name" value="HAD-like"/>
    <property type="match status" value="1"/>
</dbReference>
<dbReference type="Pfam" id="PF13242">
    <property type="entry name" value="Hydrolase_like"/>
    <property type="match status" value="1"/>
</dbReference>
<feature type="active site" description="Proton donor" evidence="8">
    <location>
        <position position="17"/>
    </location>
</feature>
<feature type="binding site" evidence="10">
    <location>
        <position position="15"/>
    </location>
    <ligand>
        <name>Mg(2+)</name>
        <dbReference type="ChEBI" id="CHEBI:18420"/>
    </ligand>
</feature>
<feature type="binding site" evidence="10">
    <location>
        <position position="111"/>
    </location>
    <ligand>
        <name>Zn(2+)</name>
        <dbReference type="ChEBI" id="CHEBI:29105"/>
    </ligand>
</feature>
<evidence type="ECO:0000256" key="2">
    <source>
        <dbReference type="ARBA" id="ARBA00022490"/>
    </source>
</evidence>
<dbReference type="InterPro" id="IPR023214">
    <property type="entry name" value="HAD_sf"/>
</dbReference>
<comment type="subcellular location">
    <subcellularLocation>
        <location evidence="1 7">Cytoplasm</location>
    </subcellularLocation>
</comment>
<dbReference type="AlphaFoldDB" id="A0A158L6I6"/>
<reference evidence="11" key="1">
    <citation type="submission" date="2016-01" db="EMBL/GenBank/DDBJ databases">
        <authorList>
            <person name="Peeters C."/>
        </authorList>
    </citation>
    <scope>NUCLEOTIDE SEQUENCE [LARGE SCALE GENOMIC DNA]</scope>
    <source>
        <strain evidence="11">LMG 29317</strain>
    </source>
</reference>
<dbReference type="Proteomes" id="UP000055019">
    <property type="component" value="Unassembled WGS sequence"/>
</dbReference>
<evidence type="ECO:0000256" key="9">
    <source>
        <dbReference type="PIRSR" id="PIRSR004682-3"/>
    </source>
</evidence>
<comment type="cofactor">
    <cofactor evidence="10">
        <name>Mg(2+)</name>
        <dbReference type="ChEBI" id="CHEBI:18420"/>
    </cofactor>
</comment>
<feature type="binding site" evidence="10">
    <location>
        <position position="98"/>
    </location>
    <ligand>
        <name>Zn(2+)</name>
        <dbReference type="ChEBI" id="CHEBI:29105"/>
    </ligand>
</feature>
<keyword evidence="4 7" id="KW-0378">Hydrolase</keyword>
<sequence length="197" mass="21641">MTQAPRSPRAAVFIDKDGTLLDDVPWNVDPHRMRLAPGALDALRVFASHGVPLFVISNQSGVALGKFERHALNQVEARLQALAAQAGAAFTHIYWCPHHPRGVVPEYTQSCDCRKPAPGMLLRAAREHGIDLSRSWFVGDILDDVEAGHRAGCRSVLIDNGNETEWLRGEGREPDIVVKDMYEAAMAIVAAECLHET</sequence>
<keyword evidence="5 7" id="KW-0119">Carbohydrate metabolism</keyword>
<evidence type="ECO:0000313" key="12">
    <source>
        <dbReference type="Proteomes" id="UP000055019"/>
    </source>
</evidence>
<feature type="binding site" evidence="10">
    <location>
        <position position="140"/>
    </location>
    <ligand>
        <name>Mg(2+)</name>
        <dbReference type="ChEBI" id="CHEBI:18420"/>
    </ligand>
</feature>
<dbReference type="NCBIfam" id="TIGR01656">
    <property type="entry name" value="Histidinol-ppas"/>
    <property type="match status" value="1"/>
</dbReference>
<dbReference type="PIRSF" id="PIRSF004682">
    <property type="entry name" value="GmhB"/>
    <property type="match status" value="1"/>
</dbReference>
<evidence type="ECO:0000256" key="5">
    <source>
        <dbReference type="ARBA" id="ARBA00023277"/>
    </source>
</evidence>
<keyword evidence="12" id="KW-1185">Reference proteome</keyword>
<dbReference type="EMBL" id="FCOM02000206">
    <property type="protein sequence ID" value="SAL88895.1"/>
    <property type="molecule type" value="Genomic_DNA"/>
</dbReference>
<dbReference type="PANTHER" id="PTHR42891">
    <property type="entry name" value="D-GLYCERO-BETA-D-MANNO-HEPTOSE-1,7-BISPHOSPHATE 7-PHOSPHATASE"/>
    <property type="match status" value="1"/>
</dbReference>
<proteinExistence type="inferred from homology"/>
<evidence type="ECO:0000256" key="1">
    <source>
        <dbReference type="ARBA" id="ARBA00004496"/>
    </source>
</evidence>
<feature type="binding site" evidence="10">
    <location>
        <position position="17"/>
    </location>
    <ligand>
        <name>Mg(2+)</name>
        <dbReference type="ChEBI" id="CHEBI:18420"/>
    </ligand>
</feature>
<name>A0A158L6I6_9BURK</name>
<evidence type="ECO:0000256" key="6">
    <source>
        <dbReference type="ARBA" id="ARBA00031828"/>
    </source>
</evidence>
<dbReference type="InterPro" id="IPR004446">
    <property type="entry name" value="Heptose_bisP_phosphatase"/>
</dbReference>
<evidence type="ECO:0000256" key="8">
    <source>
        <dbReference type="PIRSR" id="PIRSR004682-1"/>
    </source>
</evidence>
<evidence type="ECO:0000256" key="7">
    <source>
        <dbReference type="PIRNR" id="PIRNR004682"/>
    </source>
</evidence>
<feature type="site" description="Stabilizes the phosphoryl group" evidence="9">
    <location>
        <position position="57"/>
    </location>
</feature>
<feature type="active site" description="Nucleophile" evidence="8">
    <location>
        <position position="15"/>
    </location>
</feature>
<dbReference type="OrthoDB" id="9781367at2"/>
<comment type="cofactor">
    <cofactor evidence="10">
        <name>Zn(2+)</name>
        <dbReference type="ChEBI" id="CHEBI:29105"/>
    </cofactor>
</comment>
<dbReference type="Gene3D" id="3.40.50.1000">
    <property type="entry name" value="HAD superfamily/HAD-like"/>
    <property type="match status" value="1"/>
</dbReference>
<gene>
    <name evidence="11" type="ORF">AWB74_08791</name>
</gene>
<dbReference type="RefSeq" id="WP_061152775.1">
    <property type="nucleotide sequence ID" value="NZ_FCOM02000206.1"/>
</dbReference>
<evidence type="ECO:0000256" key="10">
    <source>
        <dbReference type="PIRSR" id="PIRSR004682-4"/>
    </source>
</evidence>
<feature type="site" description="Contributes to substrate recognition" evidence="9">
    <location>
        <position position="114"/>
    </location>
</feature>
<keyword evidence="10" id="KW-0862">Zinc</keyword>
<dbReference type="PANTHER" id="PTHR42891:SF1">
    <property type="entry name" value="D-GLYCERO-BETA-D-MANNO-HEPTOSE-1,7-BISPHOSPHATE 7-PHOSPHATASE"/>
    <property type="match status" value="1"/>
</dbReference>
<keyword evidence="2 7" id="KW-0963">Cytoplasm</keyword>
<dbReference type="InterPro" id="IPR006543">
    <property type="entry name" value="Histidinol-phos"/>
</dbReference>
<protein>
    <recommendedName>
        <fullName evidence="6 7">D,D-heptose 1,7-bisphosphate phosphatase</fullName>
        <ecNumber evidence="7">3.1.3.-</ecNumber>
    </recommendedName>
</protein>
<organism evidence="11 12">
    <name type="scientific">Caballeronia arvi</name>
    <dbReference type="NCBI Taxonomy" id="1777135"/>
    <lineage>
        <taxon>Bacteria</taxon>
        <taxon>Pseudomonadati</taxon>
        <taxon>Pseudomonadota</taxon>
        <taxon>Betaproteobacteria</taxon>
        <taxon>Burkholderiales</taxon>
        <taxon>Burkholderiaceae</taxon>
        <taxon>Caballeronia</taxon>
    </lineage>
</organism>
<keyword evidence="10" id="KW-0460">Magnesium</keyword>
<accession>A0A158L6I6</accession>
<keyword evidence="3 10" id="KW-0479">Metal-binding</keyword>
<feature type="site" description="Stabilizes the phosphoryl group" evidence="9">
    <location>
        <position position="115"/>
    </location>
</feature>
<dbReference type="NCBIfam" id="TIGR01662">
    <property type="entry name" value="HAD-SF-IIIA"/>
    <property type="match status" value="1"/>
</dbReference>